<comment type="caution">
    <text evidence="1">The sequence shown here is derived from an EMBL/GenBank/DDBJ whole genome shotgun (WGS) entry which is preliminary data.</text>
</comment>
<gene>
    <name evidence="1" type="ORF">CUN59_19890</name>
</gene>
<organism evidence="1 2">
    <name type="scientific">Cuspidothrix issatschenkoi CHARLIE-1</name>
    <dbReference type="NCBI Taxonomy" id="2052836"/>
    <lineage>
        <taxon>Bacteria</taxon>
        <taxon>Bacillati</taxon>
        <taxon>Cyanobacteriota</taxon>
        <taxon>Cyanophyceae</taxon>
        <taxon>Nostocales</taxon>
        <taxon>Aphanizomenonaceae</taxon>
        <taxon>Cuspidothrix</taxon>
    </lineage>
</organism>
<dbReference type="RefSeq" id="WP_104389455.1">
    <property type="nucleotide sequence ID" value="NZ_PGEM01000197.1"/>
</dbReference>
<proteinExistence type="predicted"/>
<evidence type="ECO:0008006" key="3">
    <source>
        <dbReference type="Google" id="ProtNLM"/>
    </source>
</evidence>
<dbReference type="GO" id="GO:0003723">
    <property type="term" value="F:RNA binding"/>
    <property type="evidence" value="ECO:0007669"/>
    <property type="project" value="InterPro"/>
</dbReference>
<dbReference type="AlphaFoldDB" id="A0A2S6CPD8"/>
<dbReference type="GO" id="GO:0004519">
    <property type="term" value="F:endonuclease activity"/>
    <property type="evidence" value="ECO:0007669"/>
    <property type="project" value="InterPro"/>
</dbReference>
<dbReference type="Pfam" id="PF09907">
    <property type="entry name" value="HigB_toxin"/>
    <property type="match status" value="1"/>
</dbReference>
<dbReference type="OrthoDB" id="9799912at2"/>
<dbReference type="EMBL" id="PGEM01000197">
    <property type="protein sequence ID" value="PPJ61606.1"/>
    <property type="molecule type" value="Genomic_DNA"/>
</dbReference>
<sequence>MRIIKKSRIKEYWEKYPDAEASLITWTKFIENQTWNSPTELSASSIFRPDPVKNLVVFNIGGNKYRLITYIDYTNQIIFIRDFLTHAEYEKNKWKNDAWFNS</sequence>
<keyword evidence="2" id="KW-1185">Reference proteome</keyword>
<protein>
    <recommendedName>
        <fullName evidence="3">Type II toxin-antitoxin system HigB family toxin</fullName>
    </recommendedName>
</protein>
<dbReference type="GO" id="GO:0110001">
    <property type="term" value="C:toxin-antitoxin complex"/>
    <property type="evidence" value="ECO:0007669"/>
    <property type="project" value="InterPro"/>
</dbReference>
<evidence type="ECO:0000313" key="2">
    <source>
        <dbReference type="Proteomes" id="UP000239589"/>
    </source>
</evidence>
<accession>A0A2S6CPD8</accession>
<dbReference type="InterPro" id="IPR018669">
    <property type="entry name" value="Toxin_HigB"/>
</dbReference>
<evidence type="ECO:0000313" key="1">
    <source>
        <dbReference type="EMBL" id="PPJ61606.1"/>
    </source>
</evidence>
<name>A0A2S6CPD8_9CYAN</name>
<dbReference type="Proteomes" id="UP000239589">
    <property type="component" value="Unassembled WGS sequence"/>
</dbReference>
<reference evidence="1 2" key="1">
    <citation type="submission" date="2018-02" db="EMBL/GenBank/DDBJ databases">
        <title>Discovery of a pederin family compound in a non-symbiotic bloom-forming cyanobacterium.</title>
        <authorList>
            <person name="Kust A."/>
            <person name="Mares J."/>
            <person name="Jokela J."/>
            <person name="Urajova P."/>
            <person name="Hajek J."/>
            <person name="Saurav K."/>
            <person name="Voracova K."/>
            <person name="Fewer D.P."/>
            <person name="Haapaniemi E."/>
            <person name="Permi P."/>
            <person name="Rehakova K."/>
            <person name="Sivonen K."/>
            <person name="Hrouzek P."/>
        </authorList>
    </citation>
    <scope>NUCLEOTIDE SEQUENCE [LARGE SCALE GENOMIC DNA]</scope>
    <source>
        <strain evidence="1 2">CHARLIE-1</strain>
    </source>
</reference>